<dbReference type="PROSITE" id="PS00463">
    <property type="entry name" value="ZN2_CY6_FUNGAL_1"/>
    <property type="match status" value="1"/>
</dbReference>
<keyword evidence="6" id="KW-1185">Reference proteome</keyword>
<evidence type="ECO:0000256" key="3">
    <source>
        <dbReference type="SAM" id="MobiDB-lite"/>
    </source>
</evidence>
<feature type="region of interest" description="Disordered" evidence="3">
    <location>
        <begin position="121"/>
        <end position="237"/>
    </location>
</feature>
<feature type="compositionally biased region" description="Polar residues" evidence="3">
    <location>
        <begin position="176"/>
        <end position="220"/>
    </location>
</feature>
<feature type="region of interest" description="Disordered" evidence="3">
    <location>
        <begin position="268"/>
        <end position="305"/>
    </location>
</feature>
<gene>
    <name evidence="5" type="ORF">CERZMDRAFT_96264</name>
</gene>
<organism evidence="5 6">
    <name type="scientific">Cercospora zeae-maydis SCOH1-5</name>
    <dbReference type="NCBI Taxonomy" id="717836"/>
    <lineage>
        <taxon>Eukaryota</taxon>
        <taxon>Fungi</taxon>
        <taxon>Dikarya</taxon>
        <taxon>Ascomycota</taxon>
        <taxon>Pezizomycotina</taxon>
        <taxon>Dothideomycetes</taxon>
        <taxon>Dothideomycetidae</taxon>
        <taxon>Mycosphaerellales</taxon>
        <taxon>Mycosphaerellaceae</taxon>
        <taxon>Cercospora</taxon>
    </lineage>
</organism>
<dbReference type="Proteomes" id="UP000799539">
    <property type="component" value="Unassembled WGS sequence"/>
</dbReference>
<name>A0A6A6FJ39_9PEZI</name>
<feature type="domain" description="Zn(2)-C6 fungal-type" evidence="4">
    <location>
        <begin position="16"/>
        <end position="43"/>
    </location>
</feature>
<feature type="compositionally biased region" description="Polar residues" evidence="3">
    <location>
        <begin position="137"/>
        <end position="147"/>
    </location>
</feature>
<evidence type="ECO:0000259" key="4">
    <source>
        <dbReference type="PROSITE" id="PS00463"/>
    </source>
</evidence>
<dbReference type="OrthoDB" id="10553007at2759"/>
<accession>A0A6A6FJ39</accession>
<evidence type="ECO:0000313" key="6">
    <source>
        <dbReference type="Proteomes" id="UP000799539"/>
    </source>
</evidence>
<keyword evidence="2" id="KW-0175">Coiled coil</keyword>
<dbReference type="InterPro" id="IPR001138">
    <property type="entry name" value="Zn2Cys6_DnaBD"/>
</dbReference>
<protein>
    <recommendedName>
        <fullName evidence="4">Zn(2)-C6 fungal-type domain-containing protein</fullName>
    </recommendedName>
</protein>
<evidence type="ECO:0000256" key="1">
    <source>
        <dbReference type="ARBA" id="ARBA00023242"/>
    </source>
</evidence>
<keyword evidence="1" id="KW-0539">Nucleus</keyword>
<dbReference type="GO" id="GO:0008270">
    <property type="term" value="F:zinc ion binding"/>
    <property type="evidence" value="ECO:0007669"/>
    <property type="project" value="InterPro"/>
</dbReference>
<proteinExistence type="predicted"/>
<sequence>MARRKGKRSERASRISCVRCAKMKLLCDAPGDCTLCRMDGVFCRIADNAVVTAQHAVKHSSRFENHAAGTETTDGAHPHLAQFNPPIDLLLTGRHSLHLSGTKQGYYVTPTGHVQRQCSLQCPPPVPPPAASLSQANRLSTGPSSVLRTEDTLSPRHIRHNKRKGFEDENADTWATLGTSQQGPEISAPSHPSEQTFGIQRRSCSSSNGAAVPPTSNYQFRKQKSSEYRHSSSGGRFRDMLPNVARLIEQYSEGTDGQRAPAQIRGEEQEDFHQKMTKVSLSSSSRRNRLRRERKLARTPAENEALRQTRIRQREKKKLARAAAKAAESKIMEKKRIQEQKESEVSKAAAEAESLRQKRIQERNERRLARAVVKKTEAGWRWKVPLSSISTTQKQIELKFLNNTKDTTIHNRPPRMHSFSNIVAALAFAASAVNAAPSAQLPSNIPPDSAAPPANAWLVSQTSADCNLGGETPCEYSFHVDSPGSDYWPPFSADCKRTQITGSQGGWWPCTLQPVDNAKDFPQFDPAQVYSWLNFDDGYNGNVNVYVAAVFNEITPEQTNNMYEAAQQFTFSNWAYPHVDYFALTPKALLQS</sequence>
<feature type="coiled-coil region" evidence="2">
    <location>
        <begin position="324"/>
        <end position="365"/>
    </location>
</feature>
<dbReference type="GO" id="GO:0000981">
    <property type="term" value="F:DNA-binding transcription factor activity, RNA polymerase II-specific"/>
    <property type="evidence" value="ECO:0007669"/>
    <property type="project" value="InterPro"/>
</dbReference>
<feature type="compositionally biased region" description="Basic residues" evidence="3">
    <location>
        <begin position="286"/>
        <end position="297"/>
    </location>
</feature>
<reference evidence="5" key="1">
    <citation type="journal article" date="2020" name="Stud. Mycol.">
        <title>101 Dothideomycetes genomes: a test case for predicting lifestyles and emergence of pathogens.</title>
        <authorList>
            <person name="Haridas S."/>
            <person name="Albert R."/>
            <person name="Binder M."/>
            <person name="Bloem J."/>
            <person name="Labutti K."/>
            <person name="Salamov A."/>
            <person name="Andreopoulos B."/>
            <person name="Baker S."/>
            <person name="Barry K."/>
            <person name="Bills G."/>
            <person name="Bluhm B."/>
            <person name="Cannon C."/>
            <person name="Castanera R."/>
            <person name="Culley D."/>
            <person name="Daum C."/>
            <person name="Ezra D."/>
            <person name="Gonzalez J."/>
            <person name="Henrissat B."/>
            <person name="Kuo A."/>
            <person name="Liang C."/>
            <person name="Lipzen A."/>
            <person name="Lutzoni F."/>
            <person name="Magnuson J."/>
            <person name="Mondo S."/>
            <person name="Nolan M."/>
            <person name="Ohm R."/>
            <person name="Pangilinan J."/>
            <person name="Park H.-J."/>
            <person name="Ramirez L."/>
            <person name="Alfaro M."/>
            <person name="Sun H."/>
            <person name="Tritt A."/>
            <person name="Yoshinaga Y."/>
            <person name="Zwiers L.-H."/>
            <person name="Turgeon B."/>
            <person name="Goodwin S."/>
            <person name="Spatafora J."/>
            <person name="Crous P."/>
            <person name="Grigoriev I."/>
        </authorList>
    </citation>
    <scope>NUCLEOTIDE SEQUENCE</scope>
    <source>
        <strain evidence="5">SCOH1-5</strain>
    </source>
</reference>
<dbReference type="EMBL" id="ML992670">
    <property type="protein sequence ID" value="KAF2213420.1"/>
    <property type="molecule type" value="Genomic_DNA"/>
</dbReference>
<dbReference type="AlphaFoldDB" id="A0A6A6FJ39"/>
<evidence type="ECO:0000313" key="5">
    <source>
        <dbReference type="EMBL" id="KAF2213420.1"/>
    </source>
</evidence>
<evidence type="ECO:0000256" key="2">
    <source>
        <dbReference type="SAM" id="Coils"/>
    </source>
</evidence>